<proteinExistence type="predicted"/>
<organism evidence="1 2">
    <name type="scientific">Cenarchaeum symbiosum (strain A)</name>
    <dbReference type="NCBI Taxonomy" id="414004"/>
    <lineage>
        <taxon>Archaea</taxon>
        <taxon>Nitrososphaerota</taxon>
        <taxon>Candidatus Cenarchaeales</taxon>
        <taxon>Candidatus Cenarchaeaceae</taxon>
        <taxon>Candidatus Cenarchaeum</taxon>
    </lineage>
</organism>
<protein>
    <submittedName>
        <fullName evidence="1">Uncharacterized protein</fullName>
    </submittedName>
</protein>
<dbReference type="HOGENOM" id="CLU_075233_0_0_2"/>
<sequence length="216" mass="21702">MPRGSMIGRSAAFTASAGLAAILALAFVPSEETGGMQMYGMAEVVHRDTGGSVLSSQTVHNRLLDAGEDFIVDAVFRSGEAVLTDGLRIDTICLSDIDGGIDDVNFNEGDAASVFAAPSGPAGANACKSVPDAETVETAAGTALIGPLTFTAGTDFDAGETIASIAVCIEDAASVGYEDCAAVGTAFAATDVGDVTPVGTDTVDVSYTFNISSPDT</sequence>
<dbReference type="EnsemblBacteria" id="ABK78518">
    <property type="protein sequence ID" value="ABK78518"/>
    <property type="gene ID" value="CENSYa_1909"/>
</dbReference>
<gene>
    <name evidence="1" type="ordered locus">CENSYa_1909</name>
</gene>
<dbReference type="AlphaFoldDB" id="A0RYV1"/>
<dbReference type="KEGG" id="csy:CENSYa_1909"/>
<dbReference type="STRING" id="414004.CENSYa_1909"/>
<reference evidence="1 2" key="1">
    <citation type="journal article" date="2006" name="Proc. Natl. Acad. Sci. U.S.A.">
        <title>Genomic analysis of the uncultivated marine crenarchaeote Cenarchaeum symbiosum.</title>
        <authorList>
            <person name="Hallam S.J."/>
            <person name="Konstantinidis K.T."/>
            <person name="Putnam N."/>
            <person name="Schleper C."/>
            <person name="Watanabe Y."/>
            <person name="Sugahara J."/>
            <person name="Preston C."/>
            <person name="de la Torre J."/>
            <person name="Richardson P.M."/>
            <person name="DeLong E.F."/>
        </authorList>
    </citation>
    <scope>NUCLEOTIDE SEQUENCE [LARGE SCALE GENOMIC DNA]</scope>
    <source>
        <strain evidence="2">A</strain>
    </source>
</reference>
<evidence type="ECO:0000313" key="2">
    <source>
        <dbReference type="Proteomes" id="UP000000758"/>
    </source>
</evidence>
<keyword evidence="2" id="KW-1185">Reference proteome</keyword>
<accession>A0RYV1</accession>
<dbReference type="Proteomes" id="UP000000758">
    <property type="component" value="Chromosome"/>
</dbReference>
<name>A0RYV1_CENSY</name>
<evidence type="ECO:0000313" key="1">
    <source>
        <dbReference type="EMBL" id="ABK78518.1"/>
    </source>
</evidence>
<dbReference type="EMBL" id="DP000238">
    <property type="protein sequence ID" value="ABK78518.1"/>
    <property type="molecule type" value="Genomic_DNA"/>
</dbReference>